<evidence type="ECO:0000313" key="4">
    <source>
        <dbReference type="Proteomes" id="UP001429984"/>
    </source>
</evidence>
<evidence type="ECO:0000256" key="1">
    <source>
        <dbReference type="SAM" id="SignalP"/>
    </source>
</evidence>
<dbReference type="InterPro" id="IPR014004">
    <property type="entry name" value="Transpt-assoc_nodulatn_dom_bac"/>
</dbReference>
<dbReference type="EMBL" id="JADLZT010000003">
    <property type="protein sequence ID" value="MBF6023709.1"/>
    <property type="molecule type" value="Genomic_DNA"/>
</dbReference>
<comment type="caution">
    <text evidence="3">The sequence shown here is derived from an EMBL/GenBank/DDBJ whole genome shotgun (WGS) entry which is preliminary data.</text>
</comment>
<reference evidence="3 4" key="1">
    <citation type="submission" date="2020-11" db="EMBL/GenBank/DDBJ databases">
        <title>Draft Genome Sequence and Secondary Metabolite Biosynthetic Potential of the Lysobacter niastensis Type strain DSM 18481.</title>
        <authorList>
            <person name="Turrini P."/>
            <person name="Artuso I."/>
            <person name="Tescari M."/>
            <person name="Lugli G.A."/>
            <person name="Frangipani E."/>
            <person name="Ventura M."/>
            <person name="Visca P."/>
        </authorList>
    </citation>
    <scope>NUCLEOTIDE SEQUENCE [LARGE SCALE GENOMIC DNA]</scope>
    <source>
        <strain evidence="3 4">DSM 18481</strain>
    </source>
</reference>
<organism evidence="3 4">
    <name type="scientific">Lysobacter niastensis</name>
    <dbReference type="NCBI Taxonomy" id="380629"/>
    <lineage>
        <taxon>Bacteria</taxon>
        <taxon>Pseudomonadati</taxon>
        <taxon>Pseudomonadota</taxon>
        <taxon>Gammaproteobacteria</taxon>
        <taxon>Lysobacterales</taxon>
        <taxon>Lysobacteraceae</taxon>
        <taxon>Lysobacter</taxon>
    </lineage>
</organism>
<dbReference type="InterPro" id="IPR007055">
    <property type="entry name" value="BON_dom"/>
</dbReference>
<keyword evidence="4" id="KW-1185">Reference proteome</keyword>
<accession>A0ABS0B4T2</accession>
<dbReference type="Pfam" id="PF04972">
    <property type="entry name" value="BON"/>
    <property type="match status" value="1"/>
</dbReference>
<gene>
    <name evidence="3" type="ORF">IU514_06685</name>
</gene>
<name>A0ABS0B4T2_9GAMM</name>
<evidence type="ECO:0000313" key="3">
    <source>
        <dbReference type="EMBL" id="MBF6023709.1"/>
    </source>
</evidence>
<proteinExistence type="predicted"/>
<sequence length="123" mass="12568">MSFNKMSFNKRSTTMTVAIALVLGLGAVSAASAQDTSTSATAQGATDQPMGDAWITTKVKSDLLATKDVSGLAIDVDTVDGVVMLKGQVDSKAQADKAVAVAKKIDGVKKVDSSGLTVKKAGY</sequence>
<dbReference type="Gene3D" id="3.30.1340.30">
    <property type="match status" value="1"/>
</dbReference>
<dbReference type="Proteomes" id="UP001429984">
    <property type="component" value="Unassembled WGS sequence"/>
</dbReference>
<dbReference type="SMART" id="SM00749">
    <property type="entry name" value="BON"/>
    <property type="match status" value="1"/>
</dbReference>
<feature type="domain" description="BON" evidence="2">
    <location>
        <begin position="51"/>
        <end position="120"/>
    </location>
</feature>
<dbReference type="PANTHER" id="PTHR34606:SF15">
    <property type="entry name" value="BON DOMAIN-CONTAINING PROTEIN"/>
    <property type="match status" value="1"/>
</dbReference>
<evidence type="ECO:0000259" key="2">
    <source>
        <dbReference type="PROSITE" id="PS50914"/>
    </source>
</evidence>
<feature type="chain" id="PRO_5046426147" evidence="1">
    <location>
        <begin position="34"/>
        <end position="123"/>
    </location>
</feature>
<protein>
    <submittedName>
        <fullName evidence="3">BON domain-containing protein</fullName>
    </submittedName>
</protein>
<keyword evidence="1" id="KW-0732">Signal</keyword>
<dbReference type="PROSITE" id="PS50914">
    <property type="entry name" value="BON"/>
    <property type="match status" value="1"/>
</dbReference>
<dbReference type="PANTHER" id="PTHR34606">
    <property type="entry name" value="BON DOMAIN-CONTAINING PROTEIN"/>
    <property type="match status" value="1"/>
</dbReference>
<feature type="signal peptide" evidence="1">
    <location>
        <begin position="1"/>
        <end position="33"/>
    </location>
</feature>
<dbReference type="InterPro" id="IPR051686">
    <property type="entry name" value="Lipoprotein_DolP"/>
</dbReference>